<evidence type="ECO:0000256" key="1">
    <source>
        <dbReference type="ARBA" id="ARBA00009995"/>
    </source>
</evidence>
<accession>A0A2A6B2M8</accession>
<dbReference type="Gene3D" id="3.40.50.2000">
    <property type="entry name" value="Glycogen Phosphorylase B"/>
    <property type="match status" value="1"/>
</dbReference>
<gene>
    <name evidence="7" type="primary">WBGene00113087</name>
</gene>
<dbReference type="Pfam" id="PF00201">
    <property type="entry name" value="UDPGT"/>
    <property type="match status" value="1"/>
</dbReference>
<keyword evidence="4" id="KW-0808">Transferase</keyword>
<evidence type="ECO:0000256" key="5">
    <source>
        <dbReference type="ARBA" id="ARBA00022729"/>
    </source>
</evidence>
<dbReference type="FunFam" id="3.40.50.2000:FF:000201">
    <property type="entry name" value="UDP-glucuronosyltransferase"/>
    <property type="match status" value="1"/>
</dbReference>
<organism evidence="7 8">
    <name type="scientific">Pristionchus pacificus</name>
    <name type="common">Parasitic nematode worm</name>
    <dbReference type="NCBI Taxonomy" id="54126"/>
    <lineage>
        <taxon>Eukaryota</taxon>
        <taxon>Metazoa</taxon>
        <taxon>Ecdysozoa</taxon>
        <taxon>Nematoda</taxon>
        <taxon>Chromadorea</taxon>
        <taxon>Rhabditida</taxon>
        <taxon>Rhabditina</taxon>
        <taxon>Diplogasteromorpha</taxon>
        <taxon>Diplogasteroidea</taxon>
        <taxon>Neodiplogasteridae</taxon>
        <taxon>Pristionchus</taxon>
    </lineage>
</organism>
<dbReference type="InterPro" id="IPR050271">
    <property type="entry name" value="UDP-glycosyltransferase"/>
</dbReference>
<evidence type="ECO:0000256" key="4">
    <source>
        <dbReference type="ARBA" id="ARBA00022679"/>
    </source>
</evidence>
<dbReference type="InterPro" id="IPR002213">
    <property type="entry name" value="UDP_glucos_trans"/>
</dbReference>
<dbReference type="CDD" id="cd03784">
    <property type="entry name" value="GT1_Gtf-like"/>
    <property type="match status" value="1"/>
</dbReference>
<dbReference type="EC" id="2.4.1.17" evidence="2"/>
<keyword evidence="3" id="KW-0328">Glycosyltransferase</keyword>
<dbReference type="SUPFAM" id="SSF53756">
    <property type="entry name" value="UDP-Glycosyltransferase/glycogen phosphorylase"/>
    <property type="match status" value="1"/>
</dbReference>
<accession>A0A8R1YHT5</accession>
<comment type="similarity">
    <text evidence="1">Belongs to the UDP-glycosyltransferase family.</text>
</comment>
<evidence type="ECO:0000313" key="8">
    <source>
        <dbReference type="Proteomes" id="UP000005239"/>
    </source>
</evidence>
<protein>
    <recommendedName>
        <fullName evidence="2">glucuronosyltransferase</fullName>
        <ecNumber evidence="2">2.4.1.17</ecNumber>
    </recommendedName>
</protein>
<dbReference type="EnsemblMetazoa" id="PPA23533.1">
    <property type="protein sequence ID" value="PPA23533.1"/>
    <property type="gene ID" value="WBGene00113087"/>
</dbReference>
<comment type="catalytic activity">
    <reaction evidence="6">
        <text>glucuronate acceptor + UDP-alpha-D-glucuronate = acceptor beta-D-glucuronoside + UDP + H(+)</text>
        <dbReference type="Rhea" id="RHEA:21032"/>
        <dbReference type="ChEBI" id="CHEBI:15378"/>
        <dbReference type="ChEBI" id="CHEBI:58052"/>
        <dbReference type="ChEBI" id="CHEBI:58223"/>
        <dbReference type="ChEBI" id="CHEBI:132367"/>
        <dbReference type="ChEBI" id="CHEBI:132368"/>
        <dbReference type="EC" id="2.4.1.17"/>
    </reaction>
</comment>
<reference evidence="8" key="1">
    <citation type="journal article" date="2008" name="Nat. Genet.">
        <title>The Pristionchus pacificus genome provides a unique perspective on nematode lifestyle and parasitism.</title>
        <authorList>
            <person name="Dieterich C."/>
            <person name="Clifton S.W."/>
            <person name="Schuster L.N."/>
            <person name="Chinwalla A."/>
            <person name="Delehaunty K."/>
            <person name="Dinkelacker I."/>
            <person name="Fulton L."/>
            <person name="Fulton R."/>
            <person name="Godfrey J."/>
            <person name="Minx P."/>
            <person name="Mitreva M."/>
            <person name="Roeseler W."/>
            <person name="Tian H."/>
            <person name="Witte H."/>
            <person name="Yang S.P."/>
            <person name="Wilson R.K."/>
            <person name="Sommer R.J."/>
        </authorList>
    </citation>
    <scope>NUCLEOTIDE SEQUENCE [LARGE SCALE GENOMIC DNA]</scope>
    <source>
        <strain evidence="8">PS312</strain>
    </source>
</reference>
<keyword evidence="8" id="KW-1185">Reference proteome</keyword>
<evidence type="ECO:0000256" key="3">
    <source>
        <dbReference type="ARBA" id="ARBA00022676"/>
    </source>
</evidence>
<dbReference type="GO" id="GO:0008194">
    <property type="term" value="F:UDP-glycosyltransferase activity"/>
    <property type="evidence" value="ECO:0000318"/>
    <property type="project" value="GO_Central"/>
</dbReference>
<sequence length="569" mass="64356">MSTKSIDMQFFLLLVCFLPTISGLKFLSYNPVYGRSHCTFMHALHEALIDAGHEVHVITPIIDTRVKLEETRAKVFIIPQSPESIAYETGIEADMITNSWVSEGVMGALGGVKHLMAAWHGQCNFTLQYPGFMEQLAKEKYDAAFTEPVCFCGYGKHSKNFDAYFLWIVFWSHHIFSTGIFDKLGIKNIASTLSTASSEGTFRFTGAPSVPSYVPGILGKNSDRMTFVERMGNSISGVLPYFFWSMLQNPFDEMFKQHFGENASTSEEILKKTSYFFLNSEPITDFPRVITHKIIDIGGISVSGGYKPLNETWSKILDLRKKTVLVSFGSVAKSYLMPDSYKQTIRKTIQKFPEVTFIWKYEKPEHRISEGIDNMIESTWVPQNDMLHDPRLSLFITHCGQGSTIESTTAGVPLIVIPVLGDQQRNAQTIKRIGTGVVLEKTILAEGETLEKTIREVLENEEYSIKAKLVGEMIRNRPFTALRRMSPNRPVDVIVKLNDVTNNEDIMGTDERRAFSRSVRFTQSTPDIPQRVRGERNQQLQKVIRYAFCFLIILFIFAGVSIAIGKPLH</sequence>
<evidence type="ECO:0000256" key="6">
    <source>
        <dbReference type="ARBA" id="ARBA00047475"/>
    </source>
</evidence>
<evidence type="ECO:0000313" key="7">
    <source>
        <dbReference type="EnsemblMetazoa" id="PPA23533.1"/>
    </source>
</evidence>
<dbReference type="PANTHER" id="PTHR48043:SF23">
    <property type="entry name" value="UDP-GLUCURONOSYLTRANSFERASE"/>
    <property type="match status" value="1"/>
</dbReference>
<name>A0A2A6B2M8_PRIPA</name>
<dbReference type="Proteomes" id="UP000005239">
    <property type="component" value="Unassembled WGS sequence"/>
</dbReference>
<proteinExistence type="inferred from homology"/>
<dbReference type="GO" id="GO:0015020">
    <property type="term" value="F:glucuronosyltransferase activity"/>
    <property type="evidence" value="ECO:0007669"/>
    <property type="project" value="UniProtKB-EC"/>
</dbReference>
<reference evidence="7" key="2">
    <citation type="submission" date="2022-06" db="UniProtKB">
        <authorList>
            <consortium name="EnsemblMetazoa"/>
        </authorList>
    </citation>
    <scope>IDENTIFICATION</scope>
    <source>
        <strain evidence="7">PS312</strain>
    </source>
</reference>
<dbReference type="AlphaFoldDB" id="A0A2A6B2M8"/>
<evidence type="ECO:0000256" key="2">
    <source>
        <dbReference type="ARBA" id="ARBA00012544"/>
    </source>
</evidence>
<dbReference type="PANTHER" id="PTHR48043">
    <property type="entry name" value="EG:EG0003.4 PROTEIN-RELATED"/>
    <property type="match status" value="1"/>
</dbReference>
<keyword evidence="5" id="KW-0732">Signal</keyword>